<dbReference type="InParanoid" id="A7T195"/>
<dbReference type="SUPFAM" id="SSF53448">
    <property type="entry name" value="Nucleotide-diphospho-sugar transferases"/>
    <property type="match status" value="1"/>
</dbReference>
<dbReference type="HOGENOM" id="CLU_397724_0_0_1"/>
<name>A7T195_NEMVE</name>
<dbReference type="PANTHER" id="PTHR31424:SF3">
    <property type="entry name" value="RING-TYPE DOMAIN-CONTAINING PROTEIN"/>
    <property type="match status" value="1"/>
</dbReference>
<feature type="region of interest" description="Disordered" evidence="1">
    <location>
        <begin position="566"/>
        <end position="589"/>
    </location>
</feature>
<evidence type="ECO:0000313" key="2">
    <source>
        <dbReference type="EMBL" id="EDO30267.1"/>
    </source>
</evidence>
<proteinExistence type="predicted"/>
<evidence type="ECO:0000313" key="3">
    <source>
        <dbReference type="Proteomes" id="UP000001593"/>
    </source>
</evidence>
<organism evidence="2 3">
    <name type="scientific">Nematostella vectensis</name>
    <name type="common">Starlet sea anemone</name>
    <dbReference type="NCBI Taxonomy" id="45351"/>
    <lineage>
        <taxon>Eukaryota</taxon>
        <taxon>Metazoa</taxon>
        <taxon>Cnidaria</taxon>
        <taxon>Anthozoa</taxon>
        <taxon>Hexacorallia</taxon>
        <taxon>Actiniaria</taxon>
        <taxon>Edwardsiidae</taxon>
        <taxon>Nematostella</taxon>
    </lineage>
</organism>
<dbReference type="AlphaFoldDB" id="A7T195"/>
<dbReference type="InterPro" id="IPR029044">
    <property type="entry name" value="Nucleotide-diphossugar_trans"/>
</dbReference>
<feature type="non-terminal residue" evidence="2">
    <location>
        <position position="1"/>
    </location>
</feature>
<dbReference type="EMBL" id="DS470092">
    <property type="protein sequence ID" value="EDO30267.1"/>
    <property type="molecule type" value="Genomic_DNA"/>
</dbReference>
<dbReference type="eggNOG" id="KOG3738">
    <property type="taxonomic scope" value="Eukaryota"/>
</dbReference>
<dbReference type="Gene3D" id="3.90.550.10">
    <property type="entry name" value="Spore Coat Polysaccharide Biosynthesis Protein SpsA, Chain A"/>
    <property type="match status" value="1"/>
</dbReference>
<protein>
    <recommendedName>
        <fullName evidence="4">SWIM-type domain-containing protein</fullName>
    </recommendedName>
</protein>
<sequence>YVHNEEGIERPKFSEADYLRGDALKEGEDAYGKNQFNQAISDKIGGDRDVPDTRHSHCRYEAYPSTLPATSIIITFHNEARSTLLRTVKSLLSIPNLERICRLLMQCRTFSVHQLSAGAASTSTESEDGQGTNQYDRLSDDEKGQVQEVLFLLDKYCVGDNFYHELSMISNGLPKSYLIKQCRDNYNDLCHIKDLPNNHLGSKCPFAELLTIHAADNNPDFDYANETLKVKINGDGARMTRNSNFIFLTFSILQTGANLMSAKGNRNIAAVNASESYTTLKEAFSVTFEEINNFIASVKLTVNDKTINLKFFLGGDYKFVLLMLGLKGATANYACAWCKIHKDDRWKTDNDFHSFNKSPMSRSLKEIKELYVLTKNLVYQAIDRDKKDDFDKKRGEGKGIHLKKLVSTIRSLSISFDVWEQLNAYKSSSGEVIHANCTCVAGKVGFCNHSLALMLKICKFSYIYECKNVCDFDCKDDMNPLKICTSRLQKCHKRSRGDVIKPQPVMDLTVLKISNYIFKRSSLLSIPNLERISRLLTQCRTFSVKFKLKSLSYAAKSSARKVHQLSAGAASTSTESEDGQGTNQYDRLSDDEKGQVQEVLFLLDKYCVGDNFYHELSMISNGLPKSYLIKQCRDNYNDLCHIKDLPNNHLGSKCSFAELLTIHAADFLDNNPDFDYANETLKLIKYSKPGKDI</sequence>
<evidence type="ECO:0000256" key="1">
    <source>
        <dbReference type="SAM" id="MobiDB-lite"/>
    </source>
</evidence>
<accession>A7T195</accession>
<reference evidence="2 3" key="1">
    <citation type="journal article" date="2007" name="Science">
        <title>Sea anemone genome reveals ancestral eumetazoan gene repertoire and genomic organization.</title>
        <authorList>
            <person name="Putnam N.H."/>
            <person name="Srivastava M."/>
            <person name="Hellsten U."/>
            <person name="Dirks B."/>
            <person name="Chapman J."/>
            <person name="Salamov A."/>
            <person name="Terry A."/>
            <person name="Shapiro H."/>
            <person name="Lindquist E."/>
            <person name="Kapitonov V.V."/>
            <person name="Jurka J."/>
            <person name="Genikhovich G."/>
            <person name="Grigoriev I.V."/>
            <person name="Lucas S.M."/>
            <person name="Steele R.E."/>
            <person name="Finnerty J.R."/>
            <person name="Technau U."/>
            <person name="Martindale M.Q."/>
            <person name="Rokhsar D.S."/>
        </authorList>
    </citation>
    <scope>NUCLEOTIDE SEQUENCE [LARGE SCALE GENOMIC DNA]</scope>
    <source>
        <strain evidence="3">CH2 X CH6</strain>
    </source>
</reference>
<feature type="region of interest" description="Disordered" evidence="1">
    <location>
        <begin position="118"/>
        <end position="139"/>
    </location>
</feature>
<keyword evidence="3" id="KW-1185">Reference proteome</keyword>
<gene>
    <name evidence="2" type="ORF">NEMVEDRAFT_v1g220814</name>
</gene>
<dbReference type="Proteomes" id="UP000001593">
    <property type="component" value="Unassembled WGS sequence"/>
</dbReference>
<evidence type="ECO:0008006" key="4">
    <source>
        <dbReference type="Google" id="ProtNLM"/>
    </source>
</evidence>
<dbReference type="PANTHER" id="PTHR31424">
    <property type="entry name" value="PROTEIN CBG23806"/>
    <property type="match status" value="1"/>
</dbReference>